<dbReference type="KEGG" id="abae:CL176_05595"/>
<evidence type="ECO:0000313" key="2">
    <source>
        <dbReference type="Proteomes" id="UP000263232"/>
    </source>
</evidence>
<organism evidence="1 2">
    <name type="scientific">Suicoccus acidiformans</name>
    <dbReference type="NCBI Taxonomy" id="2036206"/>
    <lineage>
        <taxon>Bacteria</taxon>
        <taxon>Bacillati</taxon>
        <taxon>Bacillota</taxon>
        <taxon>Bacilli</taxon>
        <taxon>Lactobacillales</taxon>
        <taxon>Aerococcaceae</taxon>
        <taxon>Suicoccus</taxon>
    </lineage>
</organism>
<keyword evidence="2" id="KW-1185">Reference proteome</keyword>
<sequence length="147" mass="17387">MVVSLIRYRHLRNDNKEYLRNRNEYDVKPMELNILSTGRKISNMIFNLSLYQSEMLSVNREAANFLLYFVDEYGEKISDEVRIIADKNTDNEQDRVFNVIFNLKAGKYDNKKAYKLVIYEESGQILPKKIEFAIDIPFATGEYDFFS</sequence>
<proteinExistence type="predicted"/>
<name>A0A347WKA1_9LACT</name>
<accession>A0A347WKA1</accession>
<evidence type="ECO:0000313" key="1">
    <source>
        <dbReference type="EMBL" id="AXY25508.1"/>
    </source>
</evidence>
<reference evidence="1 2" key="1">
    <citation type="submission" date="2017-09" db="EMBL/GenBank/DDBJ databases">
        <title>Complete genome sequence of Oxytococcus suis strain ZY16052.</title>
        <authorList>
            <person name="Li F."/>
        </authorList>
    </citation>
    <scope>NUCLEOTIDE SEQUENCE [LARGE SCALE GENOMIC DNA]</scope>
    <source>
        <strain evidence="1 2">ZY16052</strain>
    </source>
</reference>
<dbReference type="AlphaFoldDB" id="A0A347WKA1"/>
<gene>
    <name evidence="1" type="ORF">CL176_05595</name>
</gene>
<dbReference type="Proteomes" id="UP000263232">
    <property type="component" value="Chromosome"/>
</dbReference>
<dbReference type="EMBL" id="CP023434">
    <property type="protein sequence ID" value="AXY25508.1"/>
    <property type="molecule type" value="Genomic_DNA"/>
</dbReference>
<dbReference type="OrthoDB" id="9769734at2"/>
<protein>
    <submittedName>
        <fullName evidence="1">Uncharacterized protein</fullName>
    </submittedName>
</protein>